<dbReference type="AlphaFoldDB" id="A0A5B7HVJ7"/>
<reference evidence="1 2" key="1">
    <citation type="submission" date="2019-05" db="EMBL/GenBank/DDBJ databases">
        <title>Another draft genome of Portunus trituberculatus and its Hox gene families provides insights of decapod evolution.</title>
        <authorList>
            <person name="Jeong J.-H."/>
            <person name="Song I."/>
            <person name="Kim S."/>
            <person name="Choi T."/>
            <person name="Kim D."/>
            <person name="Ryu S."/>
            <person name="Kim W."/>
        </authorList>
    </citation>
    <scope>NUCLEOTIDE SEQUENCE [LARGE SCALE GENOMIC DNA]</scope>
    <source>
        <tissue evidence="1">Muscle</tissue>
    </source>
</reference>
<accession>A0A5B7HVJ7</accession>
<proteinExistence type="predicted"/>
<name>A0A5B7HVJ7_PORTR</name>
<dbReference type="Proteomes" id="UP000324222">
    <property type="component" value="Unassembled WGS sequence"/>
</dbReference>
<gene>
    <name evidence="1" type="ORF">E2C01_070936</name>
</gene>
<evidence type="ECO:0000313" key="1">
    <source>
        <dbReference type="EMBL" id="MPC76520.1"/>
    </source>
</evidence>
<protein>
    <submittedName>
        <fullName evidence="1">Uncharacterized protein</fullName>
    </submittedName>
</protein>
<keyword evidence="2" id="KW-1185">Reference proteome</keyword>
<organism evidence="1 2">
    <name type="scientific">Portunus trituberculatus</name>
    <name type="common">Swimming crab</name>
    <name type="synonym">Neptunus trituberculatus</name>
    <dbReference type="NCBI Taxonomy" id="210409"/>
    <lineage>
        <taxon>Eukaryota</taxon>
        <taxon>Metazoa</taxon>
        <taxon>Ecdysozoa</taxon>
        <taxon>Arthropoda</taxon>
        <taxon>Crustacea</taxon>
        <taxon>Multicrustacea</taxon>
        <taxon>Malacostraca</taxon>
        <taxon>Eumalacostraca</taxon>
        <taxon>Eucarida</taxon>
        <taxon>Decapoda</taxon>
        <taxon>Pleocyemata</taxon>
        <taxon>Brachyura</taxon>
        <taxon>Eubrachyura</taxon>
        <taxon>Portunoidea</taxon>
        <taxon>Portunidae</taxon>
        <taxon>Portuninae</taxon>
        <taxon>Portunus</taxon>
    </lineage>
</organism>
<comment type="caution">
    <text evidence="1">The sequence shown here is derived from an EMBL/GenBank/DDBJ whole genome shotgun (WGS) entry which is preliminary data.</text>
</comment>
<dbReference type="EMBL" id="VSRR010043562">
    <property type="protein sequence ID" value="MPC76520.1"/>
    <property type="molecule type" value="Genomic_DNA"/>
</dbReference>
<evidence type="ECO:0000313" key="2">
    <source>
        <dbReference type="Proteomes" id="UP000324222"/>
    </source>
</evidence>
<sequence>MKNNPCGHPNHGCIYWPSSRPILAVYLCPPQHPDDFSSANHIFSCQLVCCAAMFWGTGSAAPAWATTLHISPL</sequence>